<keyword evidence="2" id="KW-0732">Signal</keyword>
<reference evidence="3" key="2">
    <citation type="submission" date="2022-01" db="EMBL/GenBank/DDBJ databases">
        <authorList>
            <person name="Yamashiro T."/>
            <person name="Shiraishi A."/>
            <person name="Satake H."/>
            <person name="Nakayama K."/>
        </authorList>
    </citation>
    <scope>NUCLEOTIDE SEQUENCE</scope>
</reference>
<evidence type="ECO:0000256" key="2">
    <source>
        <dbReference type="SAM" id="SignalP"/>
    </source>
</evidence>
<proteinExistence type="predicted"/>
<organism evidence="3 4">
    <name type="scientific">Tanacetum coccineum</name>
    <dbReference type="NCBI Taxonomy" id="301880"/>
    <lineage>
        <taxon>Eukaryota</taxon>
        <taxon>Viridiplantae</taxon>
        <taxon>Streptophyta</taxon>
        <taxon>Embryophyta</taxon>
        <taxon>Tracheophyta</taxon>
        <taxon>Spermatophyta</taxon>
        <taxon>Magnoliopsida</taxon>
        <taxon>eudicotyledons</taxon>
        <taxon>Gunneridae</taxon>
        <taxon>Pentapetalae</taxon>
        <taxon>asterids</taxon>
        <taxon>campanulids</taxon>
        <taxon>Asterales</taxon>
        <taxon>Asteraceae</taxon>
        <taxon>Asteroideae</taxon>
        <taxon>Anthemideae</taxon>
        <taxon>Anthemidinae</taxon>
        <taxon>Tanacetum</taxon>
    </lineage>
</organism>
<feature type="chain" id="PRO_5046299133" evidence="2">
    <location>
        <begin position="27"/>
        <end position="107"/>
    </location>
</feature>
<reference evidence="3" key="1">
    <citation type="journal article" date="2022" name="Int. J. Mol. Sci.">
        <title>Draft Genome of Tanacetum Coccineum: Genomic Comparison of Closely Related Tanacetum-Family Plants.</title>
        <authorList>
            <person name="Yamashiro T."/>
            <person name="Shiraishi A."/>
            <person name="Nakayama K."/>
            <person name="Satake H."/>
        </authorList>
    </citation>
    <scope>NUCLEOTIDE SEQUENCE</scope>
</reference>
<feature type="region of interest" description="Disordered" evidence="1">
    <location>
        <begin position="83"/>
        <end position="107"/>
    </location>
</feature>
<evidence type="ECO:0000256" key="1">
    <source>
        <dbReference type="SAM" id="MobiDB-lite"/>
    </source>
</evidence>
<gene>
    <name evidence="3" type="ORF">Tco_0839424</name>
</gene>
<dbReference type="EMBL" id="BQNB010012548">
    <property type="protein sequence ID" value="GJT04962.1"/>
    <property type="molecule type" value="Genomic_DNA"/>
</dbReference>
<sequence length="107" mass="11670">MSISVHSRVLPLFLIVFVLCSGSLFARPLITPELTLAVEPEKTSLDTDGAEGKNHKVPCAMSSSNDEVRLLKRFEDGNYESLFLSSLPKGSPVAPSGPSKRTNDFNY</sequence>
<keyword evidence="4" id="KW-1185">Reference proteome</keyword>
<protein>
    <submittedName>
        <fullName evidence="3">Cytochrome c biosynthesis protein</fullName>
    </submittedName>
</protein>
<name>A0ABQ5ATR9_9ASTR</name>
<evidence type="ECO:0000313" key="4">
    <source>
        <dbReference type="Proteomes" id="UP001151760"/>
    </source>
</evidence>
<feature type="signal peptide" evidence="2">
    <location>
        <begin position="1"/>
        <end position="26"/>
    </location>
</feature>
<accession>A0ABQ5ATR9</accession>
<comment type="caution">
    <text evidence="3">The sequence shown here is derived from an EMBL/GenBank/DDBJ whole genome shotgun (WGS) entry which is preliminary data.</text>
</comment>
<evidence type="ECO:0000313" key="3">
    <source>
        <dbReference type="EMBL" id="GJT04962.1"/>
    </source>
</evidence>
<dbReference type="Proteomes" id="UP001151760">
    <property type="component" value="Unassembled WGS sequence"/>
</dbReference>